<dbReference type="OrthoDB" id="1099258at2"/>
<sequence>MKKLILAAAILAGASSYATANTTTSPITPVHTVVENGFQEISLDKLPAAVAKSVKESFPKGKLSKAFVNEKEQYKLEISVENESKTLFADKEGNWLDAKEVK</sequence>
<feature type="signal peptide" evidence="1">
    <location>
        <begin position="1"/>
        <end position="20"/>
    </location>
</feature>
<keyword evidence="3" id="KW-1185">Reference proteome</keyword>
<dbReference type="RefSeq" id="WP_115901921.1">
    <property type="nucleotide sequence ID" value="NZ_QUNS01000008.1"/>
</dbReference>
<keyword evidence="1" id="KW-0732">Signal</keyword>
<evidence type="ECO:0008006" key="4">
    <source>
        <dbReference type="Google" id="ProtNLM"/>
    </source>
</evidence>
<evidence type="ECO:0000313" key="2">
    <source>
        <dbReference type="EMBL" id="REH46438.1"/>
    </source>
</evidence>
<dbReference type="AlphaFoldDB" id="A0A3E0HJ71"/>
<dbReference type="EMBL" id="QUNS01000008">
    <property type="protein sequence ID" value="REH46438.1"/>
    <property type="molecule type" value="Genomic_DNA"/>
</dbReference>
<accession>A0A3E0HJ71</accession>
<gene>
    <name evidence="2" type="ORF">C7448_108109</name>
</gene>
<feature type="chain" id="PRO_5017671959" description="PepSY-like beta-lactamase-inhibitor" evidence="1">
    <location>
        <begin position="21"/>
        <end position="102"/>
    </location>
</feature>
<protein>
    <recommendedName>
        <fullName evidence="4">PepSY-like beta-lactamase-inhibitor</fullName>
    </recommendedName>
</protein>
<organism evidence="2 3">
    <name type="scientific">Tenacibaculum gallaicum</name>
    <dbReference type="NCBI Taxonomy" id="561505"/>
    <lineage>
        <taxon>Bacteria</taxon>
        <taxon>Pseudomonadati</taxon>
        <taxon>Bacteroidota</taxon>
        <taxon>Flavobacteriia</taxon>
        <taxon>Flavobacteriales</taxon>
        <taxon>Flavobacteriaceae</taxon>
        <taxon>Tenacibaculum</taxon>
    </lineage>
</organism>
<evidence type="ECO:0000313" key="3">
    <source>
        <dbReference type="Proteomes" id="UP000256884"/>
    </source>
</evidence>
<comment type="caution">
    <text evidence="2">The sequence shown here is derived from an EMBL/GenBank/DDBJ whole genome shotgun (WGS) entry which is preliminary data.</text>
</comment>
<dbReference type="Proteomes" id="UP000256884">
    <property type="component" value="Unassembled WGS sequence"/>
</dbReference>
<name>A0A3E0HJ71_9FLAO</name>
<reference evidence="2 3" key="1">
    <citation type="submission" date="2018-08" db="EMBL/GenBank/DDBJ databases">
        <title>Genomic Encyclopedia of Type Strains, Phase IV (KMG-IV): sequencing the most valuable type-strain genomes for metagenomic binning, comparative biology and taxonomic classification.</title>
        <authorList>
            <person name="Goeker M."/>
        </authorList>
    </citation>
    <scope>NUCLEOTIDE SEQUENCE [LARGE SCALE GENOMIC DNA]</scope>
    <source>
        <strain evidence="2 3">DSM 18841</strain>
    </source>
</reference>
<dbReference type="SUPFAM" id="SSF160574">
    <property type="entry name" value="BT0923-like"/>
    <property type="match status" value="1"/>
</dbReference>
<evidence type="ECO:0000256" key="1">
    <source>
        <dbReference type="SAM" id="SignalP"/>
    </source>
</evidence>
<proteinExistence type="predicted"/>